<comment type="caution">
    <text evidence="7">The sequence shown here is derived from an EMBL/GenBank/DDBJ whole genome shotgun (WGS) entry which is preliminary data.</text>
</comment>
<dbReference type="SUPFAM" id="SSF103473">
    <property type="entry name" value="MFS general substrate transporter"/>
    <property type="match status" value="1"/>
</dbReference>
<dbReference type="CDD" id="cd17394">
    <property type="entry name" value="MFS_FucP_like"/>
    <property type="match status" value="1"/>
</dbReference>
<feature type="transmembrane region" description="Helical" evidence="6">
    <location>
        <begin position="12"/>
        <end position="31"/>
    </location>
</feature>
<feature type="transmembrane region" description="Helical" evidence="6">
    <location>
        <begin position="187"/>
        <end position="209"/>
    </location>
</feature>
<gene>
    <name evidence="7" type="ORF">IAC47_06500</name>
</gene>
<feature type="transmembrane region" description="Helical" evidence="6">
    <location>
        <begin position="230"/>
        <end position="250"/>
    </location>
</feature>
<evidence type="ECO:0000256" key="4">
    <source>
        <dbReference type="ARBA" id="ARBA00022989"/>
    </source>
</evidence>
<dbReference type="PANTHER" id="PTHR43702:SF3">
    <property type="entry name" value="PROTEIN TSGA"/>
    <property type="match status" value="1"/>
</dbReference>
<evidence type="ECO:0000313" key="8">
    <source>
        <dbReference type="Proteomes" id="UP000824267"/>
    </source>
</evidence>
<comment type="subcellular location">
    <subcellularLocation>
        <location evidence="1">Cell inner membrane</location>
        <topology evidence="1">Multi-pass membrane protein</topology>
    </subcellularLocation>
</comment>
<dbReference type="GO" id="GO:0005886">
    <property type="term" value="C:plasma membrane"/>
    <property type="evidence" value="ECO:0007669"/>
    <property type="project" value="UniProtKB-SubCell"/>
</dbReference>
<dbReference type="InterPro" id="IPR011701">
    <property type="entry name" value="MFS"/>
</dbReference>
<feature type="transmembrane region" description="Helical" evidence="6">
    <location>
        <begin position="82"/>
        <end position="107"/>
    </location>
</feature>
<evidence type="ECO:0000256" key="6">
    <source>
        <dbReference type="SAM" id="Phobius"/>
    </source>
</evidence>
<evidence type="ECO:0000256" key="2">
    <source>
        <dbReference type="ARBA" id="ARBA00022475"/>
    </source>
</evidence>
<dbReference type="Pfam" id="PF07690">
    <property type="entry name" value="MFS_1"/>
    <property type="match status" value="1"/>
</dbReference>
<feature type="transmembrane region" description="Helical" evidence="6">
    <location>
        <begin position="409"/>
        <end position="428"/>
    </location>
</feature>
<keyword evidence="5 6" id="KW-0472">Membrane</keyword>
<accession>A0A9D1RI67</accession>
<feature type="transmembrane region" description="Helical" evidence="6">
    <location>
        <begin position="351"/>
        <end position="368"/>
    </location>
</feature>
<organism evidence="7 8">
    <name type="scientific">Candidatus Onthomorpha intestinigallinarum</name>
    <dbReference type="NCBI Taxonomy" id="2840880"/>
    <lineage>
        <taxon>Bacteria</taxon>
        <taxon>Pseudomonadati</taxon>
        <taxon>Bacteroidota</taxon>
        <taxon>Bacteroidia</taxon>
        <taxon>Bacteroidales</taxon>
        <taxon>Candidatus Onthomorpha</taxon>
    </lineage>
</organism>
<dbReference type="Proteomes" id="UP000824267">
    <property type="component" value="Unassembled WGS sequence"/>
</dbReference>
<feature type="transmembrane region" description="Helical" evidence="6">
    <location>
        <begin position="374"/>
        <end position="397"/>
    </location>
</feature>
<dbReference type="PANTHER" id="PTHR43702">
    <property type="entry name" value="L-FUCOSE-PROTON SYMPORTER"/>
    <property type="match status" value="1"/>
</dbReference>
<feature type="transmembrane region" description="Helical" evidence="6">
    <location>
        <begin position="113"/>
        <end position="139"/>
    </location>
</feature>
<dbReference type="EMBL" id="DXGG01000204">
    <property type="protein sequence ID" value="HIW87905.1"/>
    <property type="molecule type" value="Genomic_DNA"/>
</dbReference>
<keyword evidence="2" id="KW-1003">Cell membrane</keyword>
<feature type="transmembrane region" description="Helical" evidence="6">
    <location>
        <begin position="325"/>
        <end position="344"/>
    </location>
</feature>
<evidence type="ECO:0000313" key="7">
    <source>
        <dbReference type="EMBL" id="HIW87905.1"/>
    </source>
</evidence>
<sequence length="463" mass="51007">METKIKRENNIIPMISITVLFFMWGFITSLNDILIPYLKGIYSLSHFEANIVQFAFFIAYFLGSAVFYLFSKKGKDPITLWGYKTTIVIGLCIASLACFLFAGAAYFKLGFAFFLASLFILGLGLTFLQIAANPFVAIIGSPDTASSRLNLSQAFNSLGTTLGPALGGFFIFSFFLDNSSQGPSAVIIPYLVLAALLAVLAVFIHNSKIRNETEQTSEKHKRESIFKKPYVVLGALGIFFYVGAEVTIGSNMVSYLKETFSVSEQTATAFLSYYWGGAMIGRFLGAVSLSRMKTLKKALYMLVLAVAGFIFIFTVNYYLHALSFAQVSLFLLFMLVNYFCFHLGKGKSSRSLAIFAFVNVVLLFTGIFSQGALAVWALLSIGLFNSIMWSNVFTLAIDRLGERTAEASSILIMMILGGAILPPVQGMAADCMGIRYSFLVPVVSYLYLFFYGIKGYAMGLDKE</sequence>
<reference evidence="7" key="1">
    <citation type="journal article" date="2021" name="PeerJ">
        <title>Extensive microbial diversity within the chicken gut microbiome revealed by metagenomics and culture.</title>
        <authorList>
            <person name="Gilroy R."/>
            <person name="Ravi A."/>
            <person name="Getino M."/>
            <person name="Pursley I."/>
            <person name="Horton D.L."/>
            <person name="Alikhan N.F."/>
            <person name="Baker D."/>
            <person name="Gharbi K."/>
            <person name="Hall N."/>
            <person name="Watson M."/>
            <person name="Adriaenssens E.M."/>
            <person name="Foster-Nyarko E."/>
            <person name="Jarju S."/>
            <person name="Secka A."/>
            <person name="Antonio M."/>
            <person name="Oren A."/>
            <person name="Chaudhuri R.R."/>
            <person name="La Ragione R."/>
            <person name="Hildebrand F."/>
            <person name="Pallen M.J."/>
        </authorList>
    </citation>
    <scope>NUCLEOTIDE SEQUENCE</scope>
    <source>
        <strain evidence="7">Gambia16-930</strain>
    </source>
</reference>
<protein>
    <submittedName>
        <fullName evidence="7">Sugar MFS transporter</fullName>
    </submittedName>
</protein>
<dbReference type="InterPro" id="IPR050375">
    <property type="entry name" value="MFS_TsgA-like"/>
</dbReference>
<proteinExistence type="predicted"/>
<keyword evidence="3 6" id="KW-0812">Transmembrane</keyword>
<evidence type="ECO:0000256" key="5">
    <source>
        <dbReference type="ARBA" id="ARBA00023136"/>
    </source>
</evidence>
<keyword evidence="4 6" id="KW-1133">Transmembrane helix</keyword>
<feature type="transmembrane region" description="Helical" evidence="6">
    <location>
        <begin position="51"/>
        <end position="70"/>
    </location>
</feature>
<evidence type="ECO:0000256" key="3">
    <source>
        <dbReference type="ARBA" id="ARBA00022692"/>
    </source>
</evidence>
<name>A0A9D1RI67_9BACT</name>
<feature type="transmembrane region" description="Helical" evidence="6">
    <location>
        <begin position="434"/>
        <end position="453"/>
    </location>
</feature>
<dbReference type="InterPro" id="IPR036259">
    <property type="entry name" value="MFS_trans_sf"/>
</dbReference>
<dbReference type="AlphaFoldDB" id="A0A9D1RI67"/>
<evidence type="ECO:0000256" key="1">
    <source>
        <dbReference type="ARBA" id="ARBA00004429"/>
    </source>
</evidence>
<feature type="transmembrane region" description="Helical" evidence="6">
    <location>
        <begin position="299"/>
        <end position="319"/>
    </location>
</feature>
<feature type="transmembrane region" description="Helical" evidence="6">
    <location>
        <begin position="151"/>
        <end position="175"/>
    </location>
</feature>
<dbReference type="GO" id="GO:0022857">
    <property type="term" value="F:transmembrane transporter activity"/>
    <property type="evidence" value="ECO:0007669"/>
    <property type="project" value="InterPro"/>
</dbReference>
<feature type="transmembrane region" description="Helical" evidence="6">
    <location>
        <begin position="270"/>
        <end position="287"/>
    </location>
</feature>
<reference evidence="7" key="2">
    <citation type="submission" date="2021-04" db="EMBL/GenBank/DDBJ databases">
        <authorList>
            <person name="Gilroy R."/>
        </authorList>
    </citation>
    <scope>NUCLEOTIDE SEQUENCE</scope>
    <source>
        <strain evidence="7">Gambia16-930</strain>
    </source>
</reference>
<dbReference type="Gene3D" id="1.20.1250.20">
    <property type="entry name" value="MFS general substrate transporter like domains"/>
    <property type="match status" value="2"/>
</dbReference>